<protein>
    <submittedName>
        <fullName evidence="2">Uncharacterized protein</fullName>
    </submittedName>
</protein>
<feature type="region of interest" description="Disordered" evidence="1">
    <location>
        <begin position="1"/>
        <end position="157"/>
    </location>
</feature>
<reference evidence="2" key="1">
    <citation type="submission" date="2020-01" db="EMBL/GenBank/DDBJ databases">
        <authorList>
            <consortium name="DOE Joint Genome Institute"/>
            <person name="Haridas S."/>
            <person name="Albert R."/>
            <person name="Binder M."/>
            <person name="Bloem J."/>
            <person name="Labutti K."/>
            <person name="Salamov A."/>
            <person name="Andreopoulos B."/>
            <person name="Baker S.E."/>
            <person name="Barry K."/>
            <person name="Bills G."/>
            <person name="Bluhm B.H."/>
            <person name="Cannon C."/>
            <person name="Castanera R."/>
            <person name="Culley D.E."/>
            <person name="Daum C."/>
            <person name="Ezra D."/>
            <person name="Gonzalez J.B."/>
            <person name="Henrissat B."/>
            <person name="Kuo A."/>
            <person name="Liang C."/>
            <person name="Lipzen A."/>
            <person name="Lutzoni F."/>
            <person name="Magnuson J."/>
            <person name="Mondo S."/>
            <person name="Nolan M."/>
            <person name="Ohm R."/>
            <person name="Pangilinan J."/>
            <person name="Park H.-J."/>
            <person name="Ramirez L."/>
            <person name="Alfaro M."/>
            <person name="Sun H."/>
            <person name="Tritt A."/>
            <person name="Yoshinaga Y."/>
            <person name="Zwiers L.-H."/>
            <person name="Turgeon B.G."/>
            <person name="Goodwin S.B."/>
            <person name="Spatafora J.W."/>
            <person name="Crous P.W."/>
            <person name="Grigoriev I.V."/>
        </authorList>
    </citation>
    <scope>NUCLEOTIDE SEQUENCE</scope>
    <source>
        <strain evidence="2">P77</strain>
    </source>
</reference>
<gene>
    <name evidence="2" type="ORF">BDW02DRAFT_575276</name>
</gene>
<proteinExistence type="predicted"/>
<feature type="region of interest" description="Disordered" evidence="1">
    <location>
        <begin position="204"/>
        <end position="227"/>
    </location>
</feature>
<feature type="compositionally biased region" description="Basic residues" evidence="1">
    <location>
        <begin position="127"/>
        <end position="138"/>
    </location>
</feature>
<dbReference type="OrthoDB" id="3684970at2759"/>
<feature type="compositionally biased region" description="Basic and acidic residues" evidence="1">
    <location>
        <begin position="94"/>
        <end position="104"/>
    </location>
</feature>
<keyword evidence="3" id="KW-1185">Reference proteome</keyword>
<evidence type="ECO:0000313" key="2">
    <source>
        <dbReference type="EMBL" id="KAF1839638.1"/>
    </source>
</evidence>
<sequence length="227" mass="25126">MAKINHNKLNQPRHCDNDNNHARITRLDRSASAPPTKATTESGKGWEYLDWSPVPANPIVGDVNPSSNVIKGKRNRKASNLNEVQLAKAARALKAQEDSKEKEAQAPNHGNTNLNPCATDSKTLPAPKKRGRPRKKRTASQPHNSEQEDSDTDNEFSPRHVRRQILYLVSHSLAVADTVAGYMKAVGEDVSKLERDVDAVLTESGKKRKARGVQRGEYEGKRARIGK</sequence>
<dbReference type="AlphaFoldDB" id="A0A6A5KQU4"/>
<evidence type="ECO:0000313" key="3">
    <source>
        <dbReference type="Proteomes" id="UP000800040"/>
    </source>
</evidence>
<organism evidence="2 3">
    <name type="scientific">Decorospora gaudefroyi</name>
    <dbReference type="NCBI Taxonomy" id="184978"/>
    <lineage>
        <taxon>Eukaryota</taxon>
        <taxon>Fungi</taxon>
        <taxon>Dikarya</taxon>
        <taxon>Ascomycota</taxon>
        <taxon>Pezizomycotina</taxon>
        <taxon>Dothideomycetes</taxon>
        <taxon>Pleosporomycetidae</taxon>
        <taxon>Pleosporales</taxon>
        <taxon>Pleosporineae</taxon>
        <taxon>Pleosporaceae</taxon>
        <taxon>Decorospora</taxon>
    </lineage>
</organism>
<name>A0A6A5KQU4_9PLEO</name>
<feature type="compositionally biased region" description="Polar residues" evidence="1">
    <location>
        <begin position="108"/>
        <end position="122"/>
    </location>
</feature>
<feature type="compositionally biased region" description="Basic and acidic residues" evidence="1">
    <location>
        <begin position="214"/>
        <end position="227"/>
    </location>
</feature>
<dbReference type="EMBL" id="ML975244">
    <property type="protein sequence ID" value="KAF1839638.1"/>
    <property type="molecule type" value="Genomic_DNA"/>
</dbReference>
<evidence type="ECO:0000256" key="1">
    <source>
        <dbReference type="SAM" id="MobiDB-lite"/>
    </source>
</evidence>
<dbReference type="Proteomes" id="UP000800040">
    <property type="component" value="Unassembled WGS sequence"/>
</dbReference>
<feature type="compositionally biased region" description="Basic and acidic residues" evidence="1">
    <location>
        <begin position="13"/>
        <end position="29"/>
    </location>
</feature>
<accession>A0A6A5KQU4</accession>